<reference evidence="8" key="2">
    <citation type="submission" date="2020-04" db="EMBL/GenBank/DDBJ databases">
        <authorList>
            <consortium name="NCBI Genome Project"/>
        </authorList>
    </citation>
    <scope>NUCLEOTIDE SEQUENCE</scope>
    <source>
        <strain evidence="8">CBS 304.34</strain>
    </source>
</reference>
<keyword evidence="4" id="KW-0862">Zinc</keyword>
<feature type="non-terminal residue" evidence="6">
    <location>
        <position position="1"/>
    </location>
</feature>
<evidence type="ECO:0000259" key="5">
    <source>
        <dbReference type="Pfam" id="PF01485"/>
    </source>
</evidence>
<proteinExistence type="predicted"/>
<keyword evidence="2" id="KW-0863">Zinc-finger</keyword>
<dbReference type="GO" id="GO:0008270">
    <property type="term" value="F:zinc ion binding"/>
    <property type="evidence" value="ECO:0007669"/>
    <property type="project" value="UniProtKB-KW"/>
</dbReference>
<evidence type="ECO:0000313" key="8">
    <source>
        <dbReference type="RefSeq" id="XP_033582390.1"/>
    </source>
</evidence>
<dbReference type="SUPFAM" id="SSF57850">
    <property type="entry name" value="RING/U-box"/>
    <property type="match status" value="2"/>
</dbReference>
<dbReference type="InterPro" id="IPR002867">
    <property type="entry name" value="IBR_dom"/>
</dbReference>
<dbReference type="EMBL" id="MU003694">
    <property type="protein sequence ID" value="KAF2815426.1"/>
    <property type="molecule type" value="Genomic_DNA"/>
</dbReference>
<dbReference type="AlphaFoldDB" id="A0A6A6Z2U6"/>
<dbReference type="CDD" id="cd20335">
    <property type="entry name" value="BRcat_RBR"/>
    <property type="match status" value="1"/>
</dbReference>
<sequence length="127" mass="14922">LRTMESFMPCPNASCVGGHFHEAGVAEPIFTCEVCKSKYCVACNAPWHKDMTCKEFARKRVVDEKKKVQEAKKRSRCYHQFCWVCLWSWTRIVQHDNHFHEPLCKQYRPRRDLQLPPIVTDPPVVTD</sequence>
<evidence type="ECO:0000256" key="3">
    <source>
        <dbReference type="ARBA" id="ARBA00022786"/>
    </source>
</evidence>
<dbReference type="Pfam" id="PF01485">
    <property type="entry name" value="IBR"/>
    <property type="match status" value="1"/>
</dbReference>
<reference evidence="8" key="3">
    <citation type="submission" date="2025-04" db="UniProtKB">
        <authorList>
            <consortium name="RefSeq"/>
        </authorList>
    </citation>
    <scope>IDENTIFICATION</scope>
    <source>
        <strain evidence="8">CBS 304.34</strain>
    </source>
</reference>
<dbReference type="RefSeq" id="XP_033582390.1">
    <property type="nucleotide sequence ID" value="XM_033715108.1"/>
</dbReference>
<evidence type="ECO:0000313" key="6">
    <source>
        <dbReference type="EMBL" id="KAF2815426.1"/>
    </source>
</evidence>
<gene>
    <name evidence="6 8" type="ORF">BDZ99DRAFT_378381</name>
</gene>
<reference evidence="6 8" key="1">
    <citation type="journal article" date="2020" name="Stud. Mycol.">
        <title>101 Dothideomycetes genomes: a test case for predicting lifestyles and emergence of pathogens.</title>
        <authorList>
            <person name="Haridas S."/>
            <person name="Albert R."/>
            <person name="Binder M."/>
            <person name="Bloem J."/>
            <person name="Labutti K."/>
            <person name="Salamov A."/>
            <person name="Andreopoulos B."/>
            <person name="Baker S."/>
            <person name="Barry K."/>
            <person name="Bills G."/>
            <person name="Bluhm B."/>
            <person name="Cannon C."/>
            <person name="Castanera R."/>
            <person name="Culley D."/>
            <person name="Daum C."/>
            <person name="Ezra D."/>
            <person name="Gonzalez J."/>
            <person name="Henrissat B."/>
            <person name="Kuo A."/>
            <person name="Liang C."/>
            <person name="Lipzen A."/>
            <person name="Lutzoni F."/>
            <person name="Magnuson J."/>
            <person name="Mondo S."/>
            <person name="Nolan M."/>
            <person name="Ohm R."/>
            <person name="Pangilinan J."/>
            <person name="Park H.-J."/>
            <person name="Ramirez L."/>
            <person name="Alfaro M."/>
            <person name="Sun H."/>
            <person name="Tritt A."/>
            <person name="Yoshinaga Y."/>
            <person name="Zwiers L.-H."/>
            <person name="Turgeon B."/>
            <person name="Goodwin S."/>
            <person name="Spatafora J."/>
            <person name="Crous P."/>
            <person name="Grigoriev I."/>
        </authorList>
    </citation>
    <scope>NUCLEOTIDE SEQUENCE</scope>
    <source>
        <strain evidence="6 8">CBS 304.34</strain>
    </source>
</reference>
<name>A0A6A6Z2U6_9PEZI</name>
<evidence type="ECO:0000313" key="7">
    <source>
        <dbReference type="Proteomes" id="UP000504636"/>
    </source>
</evidence>
<dbReference type="GeneID" id="54456001"/>
<accession>A0A6A6Z2U6</accession>
<dbReference type="OrthoDB" id="1431934at2759"/>
<protein>
    <recommendedName>
        <fullName evidence="5">IBR domain-containing protein</fullName>
    </recommendedName>
</protein>
<keyword evidence="3" id="KW-0833">Ubl conjugation pathway</keyword>
<keyword evidence="1" id="KW-0479">Metal-binding</keyword>
<evidence type="ECO:0000256" key="4">
    <source>
        <dbReference type="ARBA" id="ARBA00022833"/>
    </source>
</evidence>
<dbReference type="Proteomes" id="UP000504636">
    <property type="component" value="Unplaced"/>
</dbReference>
<evidence type="ECO:0000256" key="2">
    <source>
        <dbReference type="ARBA" id="ARBA00022771"/>
    </source>
</evidence>
<feature type="domain" description="IBR" evidence="5">
    <location>
        <begin position="4"/>
        <end position="53"/>
    </location>
</feature>
<organism evidence="6">
    <name type="scientific">Mytilinidion resinicola</name>
    <dbReference type="NCBI Taxonomy" id="574789"/>
    <lineage>
        <taxon>Eukaryota</taxon>
        <taxon>Fungi</taxon>
        <taxon>Dikarya</taxon>
        <taxon>Ascomycota</taxon>
        <taxon>Pezizomycotina</taxon>
        <taxon>Dothideomycetes</taxon>
        <taxon>Pleosporomycetidae</taxon>
        <taxon>Mytilinidiales</taxon>
        <taxon>Mytilinidiaceae</taxon>
        <taxon>Mytilinidion</taxon>
    </lineage>
</organism>
<dbReference type="PROSITE" id="PS00518">
    <property type="entry name" value="ZF_RING_1"/>
    <property type="match status" value="1"/>
</dbReference>
<keyword evidence="7" id="KW-1185">Reference proteome</keyword>
<evidence type="ECO:0000256" key="1">
    <source>
        <dbReference type="ARBA" id="ARBA00022723"/>
    </source>
</evidence>
<dbReference type="InterPro" id="IPR017907">
    <property type="entry name" value="Znf_RING_CS"/>
</dbReference>